<dbReference type="AlphaFoldDB" id="A0AAN9P330"/>
<dbReference type="Proteomes" id="UP001386955">
    <property type="component" value="Unassembled WGS sequence"/>
</dbReference>
<dbReference type="EMBL" id="JAYMYS010000009">
    <property type="protein sequence ID" value="KAK7381388.1"/>
    <property type="molecule type" value="Genomic_DNA"/>
</dbReference>
<evidence type="ECO:0000313" key="3">
    <source>
        <dbReference type="Proteomes" id="UP001386955"/>
    </source>
</evidence>
<protein>
    <submittedName>
        <fullName evidence="2">Uncharacterized protein</fullName>
    </submittedName>
</protein>
<keyword evidence="3" id="KW-1185">Reference proteome</keyword>
<feature type="region of interest" description="Disordered" evidence="1">
    <location>
        <begin position="48"/>
        <end position="103"/>
    </location>
</feature>
<sequence length="140" mass="14991">MFREAMQHRQNREKCYLSGTAAGHGECLSAFCRAEHAPAQFSELVCWPADQDHSGETAPPTAPPPSEPPTTTSALQTRTSEIRPAAIATGPSTTTTADRGKGIMMEEEQAPLIDDETLEALAAAYGADWDTSSAQKSKNQ</sequence>
<name>A0AAN9P330_PSOTE</name>
<gene>
    <name evidence="2" type="ORF">VNO78_34040</name>
</gene>
<proteinExistence type="predicted"/>
<reference evidence="2 3" key="1">
    <citation type="submission" date="2024-01" db="EMBL/GenBank/DDBJ databases">
        <title>The genomes of 5 underutilized Papilionoideae crops provide insights into root nodulation and disease resistanc.</title>
        <authorList>
            <person name="Jiang F."/>
        </authorList>
    </citation>
    <scope>NUCLEOTIDE SEQUENCE [LARGE SCALE GENOMIC DNA]</scope>
    <source>
        <strain evidence="2">DUOXIRENSHENG_FW03</strain>
        <tissue evidence="2">Leaves</tissue>
    </source>
</reference>
<evidence type="ECO:0000313" key="2">
    <source>
        <dbReference type="EMBL" id="KAK7381388.1"/>
    </source>
</evidence>
<evidence type="ECO:0000256" key="1">
    <source>
        <dbReference type="SAM" id="MobiDB-lite"/>
    </source>
</evidence>
<comment type="caution">
    <text evidence="2">The sequence shown here is derived from an EMBL/GenBank/DDBJ whole genome shotgun (WGS) entry which is preliminary data.</text>
</comment>
<accession>A0AAN9P330</accession>
<organism evidence="2 3">
    <name type="scientific">Psophocarpus tetragonolobus</name>
    <name type="common">Winged bean</name>
    <name type="synonym">Dolichos tetragonolobus</name>
    <dbReference type="NCBI Taxonomy" id="3891"/>
    <lineage>
        <taxon>Eukaryota</taxon>
        <taxon>Viridiplantae</taxon>
        <taxon>Streptophyta</taxon>
        <taxon>Embryophyta</taxon>
        <taxon>Tracheophyta</taxon>
        <taxon>Spermatophyta</taxon>
        <taxon>Magnoliopsida</taxon>
        <taxon>eudicotyledons</taxon>
        <taxon>Gunneridae</taxon>
        <taxon>Pentapetalae</taxon>
        <taxon>rosids</taxon>
        <taxon>fabids</taxon>
        <taxon>Fabales</taxon>
        <taxon>Fabaceae</taxon>
        <taxon>Papilionoideae</taxon>
        <taxon>50 kb inversion clade</taxon>
        <taxon>NPAAA clade</taxon>
        <taxon>indigoferoid/millettioid clade</taxon>
        <taxon>Phaseoleae</taxon>
        <taxon>Psophocarpus</taxon>
    </lineage>
</organism>